<dbReference type="Pfam" id="PF11227">
    <property type="entry name" value="DUF3025"/>
    <property type="match status" value="1"/>
</dbReference>
<reference evidence="1 2" key="1">
    <citation type="submission" date="2022-09" db="EMBL/GenBank/DDBJ databases">
        <title>Draft genome of isolate Be4.</title>
        <authorList>
            <person name="Sanchez-Castro I."/>
            <person name="Martinez-Rodriguez P."/>
            <person name="Descostes M."/>
            <person name="Merroun M."/>
        </authorList>
    </citation>
    <scope>NUCLEOTIDE SEQUENCE [LARGE SCALE GENOMIC DNA]</scope>
    <source>
        <strain evidence="1 2">Be4</strain>
    </source>
</reference>
<dbReference type="RefSeq" id="WP_261499342.1">
    <property type="nucleotide sequence ID" value="NZ_JAODYH010000003.1"/>
</dbReference>
<dbReference type="EMBL" id="JAODYH010000003">
    <property type="protein sequence ID" value="MCT9810337.1"/>
    <property type="molecule type" value="Genomic_DNA"/>
</dbReference>
<organism evidence="1 2">
    <name type="scientific">Acidovorax bellezanensis</name>
    <dbReference type="NCBI Taxonomy" id="2976702"/>
    <lineage>
        <taxon>Bacteria</taxon>
        <taxon>Pseudomonadati</taxon>
        <taxon>Pseudomonadota</taxon>
        <taxon>Betaproteobacteria</taxon>
        <taxon>Burkholderiales</taxon>
        <taxon>Comamonadaceae</taxon>
        <taxon>Acidovorax</taxon>
    </lineage>
</organism>
<gene>
    <name evidence="1" type="ORF">N0K08_06820</name>
</gene>
<accession>A0ABT2PM88</accession>
<proteinExistence type="predicted"/>
<evidence type="ECO:0000313" key="2">
    <source>
        <dbReference type="Proteomes" id="UP001525968"/>
    </source>
</evidence>
<name>A0ABT2PM88_9BURK</name>
<comment type="caution">
    <text evidence="1">The sequence shown here is derived from an EMBL/GenBank/DDBJ whole genome shotgun (WGS) entry which is preliminary data.</text>
</comment>
<dbReference type="InterPro" id="IPR021390">
    <property type="entry name" value="DUF3025"/>
</dbReference>
<protein>
    <submittedName>
        <fullName evidence="1">DUF3025 domain-containing protein</fullName>
    </submittedName>
</protein>
<sequence>MAATTWPALDWSAPWFASLRAVAQPLYARIAAGETVADAVNAGLAALQAQGRLALLAGWRFVPQAQLPPGMAYEAFIYRHQAVPTRCNLHDFFNAMVWLHYPRLKRQLNVLQAQQIGQAGVGAVRGALRDAATLLDENGALLLAPPALQQALRSRDWMQLGVGQRSLWQQARLLPIGHALLEKLVQPRKSICAHVLCLAGETPAADVDDALALQCSADWLAQKPFSPLPVLGVPGWWAGNEEVCFYDDPFVFRSARPDKPTQQTERTLRSLNFAPAAPRSGHTVGAHLSPFVENHSQ</sequence>
<evidence type="ECO:0000313" key="1">
    <source>
        <dbReference type="EMBL" id="MCT9810337.1"/>
    </source>
</evidence>
<dbReference type="Proteomes" id="UP001525968">
    <property type="component" value="Unassembled WGS sequence"/>
</dbReference>
<keyword evidence="2" id="KW-1185">Reference proteome</keyword>